<dbReference type="OrthoDB" id="422736at2759"/>
<reference evidence="4" key="3">
    <citation type="submission" date="2025-04" db="UniProtKB">
        <authorList>
            <consortium name="RefSeq"/>
        </authorList>
    </citation>
    <scope>IDENTIFICATION</scope>
    <source>
        <strain evidence="4">CBS 304.34</strain>
    </source>
</reference>
<dbReference type="PANTHER" id="PTHR36587">
    <property type="entry name" value="EXPRESSION SITE-ASSOCIATED GENE 3 (ESAG3)-LIKE PROTEIN"/>
    <property type="match status" value="1"/>
</dbReference>
<protein>
    <submittedName>
        <fullName evidence="2 4">Uncharacterized protein</fullName>
    </submittedName>
</protein>
<organism evidence="2">
    <name type="scientific">Mytilinidion resinicola</name>
    <dbReference type="NCBI Taxonomy" id="574789"/>
    <lineage>
        <taxon>Eukaryota</taxon>
        <taxon>Fungi</taxon>
        <taxon>Dikarya</taxon>
        <taxon>Ascomycota</taxon>
        <taxon>Pezizomycotina</taxon>
        <taxon>Dothideomycetes</taxon>
        <taxon>Pleosporomycetidae</taxon>
        <taxon>Mytilinidiales</taxon>
        <taxon>Mytilinidiaceae</taxon>
        <taxon>Mytilinidion</taxon>
    </lineage>
</organism>
<dbReference type="CDD" id="cd22997">
    <property type="entry name" value="GT_LH"/>
    <property type="match status" value="1"/>
</dbReference>
<sequence length="495" mass="54724">MTTGDDSAPASPGYAPGNKWDALLQLAKGRRGRTLIISAVFAVVMCGLLFQSSAESLSYKNLSSLDNYHLPSWKTNPTEVSEPIEIFTPSNMTLEIENGAIKNVPSHLKKETPNFHLLMPATKDNSDFCKTVVSAMIMDYPAPTIINFGEQFKNITELERAKVKNILNYLSDRKNVRDDDLVMIVDGQDVYFQLPSEVLVKQYQNILAEANRRLKDKYGVIYPKDGAARAMYNQTVVWGADKLCWAEQGNATACPTVPESPLPTNTYGLETDDTELLSRAKYLNAGTVIGPAKDLRAIFASTLPKMVEVNGTEPTAQYIFSTLFSEQETAREEALKAAKTVSGAWRGWLSSKNRPPTDKNTTAPPRLEFSMGLDYAHLLFQPTTSTAPKELVSLPHSEMQTLHHVYTPTPPLTLPDALLDLPPPYHTLDPSKDPSPNPLPYLIKPLVHDDKLDNLPAANKPWVEIQLWTNTYTGAVPALLHLNQPAAAPKPRGKT</sequence>
<dbReference type="GeneID" id="54458557"/>
<feature type="transmembrane region" description="Helical" evidence="1">
    <location>
        <begin position="35"/>
        <end position="54"/>
    </location>
</feature>
<keyword evidence="1" id="KW-0472">Membrane</keyword>
<evidence type="ECO:0000313" key="3">
    <source>
        <dbReference type="Proteomes" id="UP000504636"/>
    </source>
</evidence>
<proteinExistence type="predicted"/>
<evidence type="ECO:0000313" key="2">
    <source>
        <dbReference type="EMBL" id="KAF2812463.1"/>
    </source>
</evidence>
<dbReference type="AlphaFoldDB" id="A0A6A6YVR2"/>
<gene>
    <name evidence="2 4" type="ORF">BDZ99DRAFT_439610</name>
</gene>
<keyword evidence="1" id="KW-0812">Transmembrane</keyword>
<keyword evidence="1" id="KW-1133">Transmembrane helix</keyword>
<evidence type="ECO:0000313" key="4">
    <source>
        <dbReference type="RefSeq" id="XP_033579427.1"/>
    </source>
</evidence>
<keyword evidence="3" id="KW-1185">Reference proteome</keyword>
<reference evidence="4" key="2">
    <citation type="submission" date="2020-04" db="EMBL/GenBank/DDBJ databases">
        <authorList>
            <consortium name="NCBI Genome Project"/>
        </authorList>
    </citation>
    <scope>NUCLEOTIDE SEQUENCE</scope>
    <source>
        <strain evidence="4">CBS 304.34</strain>
    </source>
</reference>
<evidence type="ECO:0000256" key="1">
    <source>
        <dbReference type="SAM" id="Phobius"/>
    </source>
</evidence>
<accession>A0A6A6YVR2</accession>
<reference evidence="2 4" key="1">
    <citation type="journal article" date="2020" name="Stud. Mycol.">
        <title>101 Dothideomycetes genomes: a test case for predicting lifestyles and emergence of pathogens.</title>
        <authorList>
            <person name="Haridas S."/>
            <person name="Albert R."/>
            <person name="Binder M."/>
            <person name="Bloem J."/>
            <person name="Labutti K."/>
            <person name="Salamov A."/>
            <person name="Andreopoulos B."/>
            <person name="Baker S."/>
            <person name="Barry K."/>
            <person name="Bills G."/>
            <person name="Bluhm B."/>
            <person name="Cannon C."/>
            <person name="Castanera R."/>
            <person name="Culley D."/>
            <person name="Daum C."/>
            <person name="Ezra D."/>
            <person name="Gonzalez J."/>
            <person name="Henrissat B."/>
            <person name="Kuo A."/>
            <person name="Liang C."/>
            <person name="Lipzen A."/>
            <person name="Lutzoni F."/>
            <person name="Magnuson J."/>
            <person name="Mondo S."/>
            <person name="Nolan M."/>
            <person name="Ohm R."/>
            <person name="Pangilinan J."/>
            <person name="Park H.-J."/>
            <person name="Ramirez L."/>
            <person name="Alfaro M."/>
            <person name="Sun H."/>
            <person name="Tritt A."/>
            <person name="Yoshinaga Y."/>
            <person name="Zwiers L.-H."/>
            <person name="Turgeon B."/>
            <person name="Goodwin S."/>
            <person name="Spatafora J."/>
            <person name="Crous P."/>
            <person name="Grigoriev I."/>
        </authorList>
    </citation>
    <scope>NUCLEOTIDE SEQUENCE</scope>
    <source>
        <strain evidence="2 4">CBS 304.34</strain>
    </source>
</reference>
<dbReference type="EMBL" id="MU003697">
    <property type="protein sequence ID" value="KAF2812463.1"/>
    <property type="molecule type" value="Genomic_DNA"/>
</dbReference>
<dbReference type="Proteomes" id="UP000504636">
    <property type="component" value="Unplaced"/>
</dbReference>
<dbReference type="PANTHER" id="PTHR36587:SF2">
    <property type="entry name" value="EXPRESSION SITE-ASSOCIATED GENE 3 (ESAG3)-LIKE PROTEIN"/>
    <property type="match status" value="1"/>
</dbReference>
<dbReference type="RefSeq" id="XP_033579427.1">
    <property type="nucleotide sequence ID" value="XM_033717664.1"/>
</dbReference>
<name>A0A6A6YVR2_9PEZI</name>
<feature type="non-terminal residue" evidence="2">
    <location>
        <position position="495"/>
    </location>
</feature>